<dbReference type="GO" id="GO:0045165">
    <property type="term" value="P:cell fate commitment"/>
    <property type="evidence" value="ECO:0007669"/>
    <property type="project" value="TreeGrafter"/>
</dbReference>
<evidence type="ECO:0000256" key="13">
    <source>
        <dbReference type="ARBA" id="ARBA00023015"/>
    </source>
</evidence>
<dbReference type="GO" id="GO:0008757">
    <property type="term" value="F:S-adenosylmethionine-dependent methyltransferase activity"/>
    <property type="evidence" value="ECO:0007669"/>
    <property type="project" value="UniProtKB-ARBA"/>
</dbReference>
<keyword evidence="11" id="KW-0862">Zinc</keyword>
<keyword evidence="6" id="KW-0808">Transferase</keyword>
<keyword evidence="17" id="KW-0539">Nucleus</keyword>
<feature type="compositionally biased region" description="Low complexity" evidence="23">
    <location>
        <begin position="663"/>
        <end position="677"/>
    </location>
</feature>
<dbReference type="Gene3D" id="2.170.270.10">
    <property type="entry name" value="SET domain"/>
    <property type="match status" value="1"/>
</dbReference>
<feature type="region of interest" description="Disordered" evidence="23">
    <location>
        <begin position="496"/>
        <end position="520"/>
    </location>
</feature>
<evidence type="ECO:0000256" key="20">
    <source>
        <dbReference type="ARBA" id="ARBA00078797"/>
    </source>
</evidence>
<dbReference type="Gene3D" id="3.30.160.60">
    <property type="entry name" value="Classic Zinc Finger"/>
    <property type="match status" value="5"/>
</dbReference>
<dbReference type="CDD" id="cd19187">
    <property type="entry name" value="PR-SET_PRDM1"/>
    <property type="match status" value="1"/>
</dbReference>
<dbReference type="InterPro" id="IPR050331">
    <property type="entry name" value="Zinc_finger"/>
</dbReference>
<evidence type="ECO:0000256" key="3">
    <source>
        <dbReference type="ARBA" id="ARBA00022499"/>
    </source>
</evidence>
<evidence type="ECO:0000256" key="1">
    <source>
        <dbReference type="ARBA" id="ARBA00004123"/>
    </source>
</evidence>
<organism evidence="26 27">
    <name type="scientific">Tenebrio molitor</name>
    <name type="common">Yellow mealworm beetle</name>
    <dbReference type="NCBI Taxonomy" id="7067"/>
    <lineage>
        <taxon>Eukaryota</taxon>
        <taxon>Metazoa</taxon>
        <taxon>Ecdysozoa</taxon>
        <taxon>Arthropoda</taxon>
        <taxon>Hexapoda</taxon>
        <taxon>Insecta</taxon>
        <taxon>Pterygota</taxon>
        <taxon>Neoptera</taxon>
        <taxon>Endopterygota</taxon>
        <taxon>Coleoptera</taxon>
        <taxon>Polyphaga</taxon>
        <taxon>Cucujiformia</taxon>
        <taxon>Tenebrionidae</taxon>
        <taxon>Tenebrio</taxon>
    </lineage>
</organism>
<evidence type="ECO:0000256" key="23">
    <source>
        <dbReference type="SAM" id="MobiDB-lite"/>
    </source>
</evidence>
<keyword evidence="8" id="KW-0479">Metal-binding</keyword>
<feature type="region of interest" description="Disordered" evidence="23">
    <location>
        <begin position="832"/>
        <end position="855"/>
    </location>
</feature>
<dbReference type="PROSITE" id="PS50157">
    <property type="entry name" value="ZINC_FINGER_C2H2_2"/>
    <property type="match status" value="5"/>
</dbReference>
<dbReference type="PANTHER" id="PTHR16515">
    <property type="entry name" value="PR DOMAIN ZINC FINGER PROTEIN"/>
    <property type="match status" value="1"/>
</dbReference>
<dbReference type="Pfam" id="PF21549">
    <property type="entry name" value="PRDM2_PR"/>
    <property type="match status" value="1"/>
</dbReference>
<evidence type="ECO:0000256" key="11">
    <source>
        <dbReference type="ARBA" id="ARBA00022833"/>
    </source>
</evidence>
<dbReference type="PROSITE" id="PS50280">
    <property type="entry name" value="SET"/>
    <property type="match status" value="1"/>
</dbReference>
<evidence type="ECO:0000256" key="12">
    <source>
        <dbReference type="ARBA" id="ARBA00022859"/>
    </source>
</evidence>
<accession>A0A8J6H6B8</accession>
<feature type="compositionally biased region" description="Basic and acidic residues" evidence="23">
    <location>
        <begin position="337"/>
        <end position="352"/>
    </location>
</feature>
<keyword evidence="16" id="KW-0804">Transcription</keyword>
<evidence type="ECO:0000256" key="10">
    <source>
        <dbReference type="ARBA" id="ARBA00022771"/>
    </source>
</evidence>
<dbReference type="InterPro" id="IPR013087">
    <property type="entry name" value="Znf_C2H2_type"/>
</dbReference>
<evidence type="ECO:0000256" key="15">
    <source>
        <dbReference type="ARBA" id="ARBA00023130"/>
    </source>
</evidence>
<evidence type="ECO:0000256" key="18">
    <source>
        <dbReference type="ARBA" id="ARBA00063130"/>
    </source>
</evidence>
<dbReference type="InterPro" id="IPR036236">
    <property type="entry name" value="Znf_C2H2_sf"/>
</dbReference>
<keyword evidence="14" id="KW-0238">DNA-binding</keyword>
<keyword evidence="9" id="KW-0677">Repeat</keyword>
<evidence type="ECO:0000256" key="21">
    <source>
        <dbReference type="ARBA" id="ARBA00082169"/>
    </source>
</evidence>
<keyword evidence="15" id="KW-1064">Adaptive immunity</keyword>
<reference evidence="26" key="2">
    <citation type="submission" date="2021-08" db="EMBL/GenBank/DDBJ databases">
        <authorList>
            <person name="Eriksson T."/>
        </authorList>
    </citation>
    <scope>NUCLEOTIDE SEQUENCE</scope>
    <source>
        <strain evidence="26">Stoneville</strain>
        <tissue evidence="26">Whole head</tissue>
    </source>
</reference>
<proteinExistence type="predicted"/>
<evidence type="ECO:0000256" key="4">
    <source>
        <dbReference type="ARBA" id="ARBA00022588"/>
    </source>
</evidence>
<dbReference type="GO" id="GO:0002250">
    <property type="term" value="P:adaptive immune response"/>
    <property type="evidence" value="ECO:0007669"/>
    <property type="project" value="UniProtKB-KW"/>
</dbReference>
<feature type="region of interest" description="Disordered" evidence="23">
    <location>
        <begin position="646"/>
        <end position="689"/>
    </location>
</feature>
<keyword evidence="4" id="KW-0399">Innate immunity</keyword>
<evidence type="ECO:0000256" key="22">
    <source>
        <dbReference type="PROSITE-ProRule" id="PRU00042"/>
    </source>
</evidence>
<evidence type="ECO:0000256" key="14">
    <source>
        <dbReference type="ARBA" id="ARBA00023125"/>
    </source>
</evidence>
<comment type="caution">
    <text evidence="26">The sequence shown here is derived from an EMBL/GenBank/DDBJ whole genome shotgun (WGS) entry which is preliminary data.</text>
</comment>
<name>A0A8J6H6B8_TENMO</name>
<dbReference type="GO" id="GO:0008170">
    <property type="term" value="F:N-methyltransferase activity"/>
    <property type="evidence" value="ECO:0007669"/>
    <property type="project" value="UniProtKB-ARBA"/>
</dbReference>
<keyword evidence="10 22" id="KW-0863">Zinc-finger</keyword>
<dbReference type="GO" id="GO:0008270">
    <property type="term" value="F:zinc ion binding"/>
    <property type="evidence" value="ECO:0007669"/>
    <property type="project" value="UniProtKB-KW"/>
</dbReference>
<feature type="domain" description="C2H2-type" evidence="24">
    <location>
        <begin position="699"/>
        <end position="726"/>
    </location>
</feature>
<feature type="domain" description="C2H2-type" evidence="24">
    <location>
        <begin position="783"/>
        <end position="810"/>
    </location>
</feature>
<feature type="region of interest" description="Disordered" evidence="23">
    <location>
        <begin position="876"/>
        <end position="925"/>
    </location>
</feature>
<evidence type="ECO:0000256" key="19">
    <source>
        <dbReference type="ARBA" id="ARBA00067594"/>
    </source>
</evidence>
<dbReference type="GO" id="GO:0032259">
    <property type="term" value="P:methylation"/>
    <property type="evidence" value="ECO:0007669"/>
    <property type="project" value="UniProtKB-KW"/>
</dbReference>
<dbReference type="EMBL" id="JABDTM020028451">
    <property type="protein sequence ID" value="KAH0808920.1"/>
    <property type="molecule type" value="Genomic_DNA"/>
</dbReference>
<dbReference type="FunFam" id="3.30.160.60:FF:000262">
    <property type="entry name" value="PR domain zinc finger protein 1"/>
    <property type="match status" value="1"/>
</dbReference>
<dbReference type="FunFam" id="3.30.160.60:FF:000748">
    <property type="entry name" value="PR domain zinc finger protein"/>
    <property type="match status" value="1"/>
</dbReference>
<keyword evidence="3" id="KW-1017">Isopeptide bond</keyword>
<dbReference type="Proteomes" id="UP000719412">
    <property type="component" value="Unassembled WGS sequence"/>
</dbReference>
<dbReference type="SUPFAM" id="SSF57667">
    <property type="entry name" value="beta-beta-alpha zinc fingers"/>
    <property type="match status" value="3"/>
</dbReference>
<dbReference type="GO" id="GO:0000978">
    <property type="term" value="F:RNA polymerase II cis-regulatory region sequence-specific DNA binding"/>
    <property type="evidence" value="ECO:0007669"/>
    <property type="project" value="TreeGrafter"/>
</dbReference>
<dbReference type="FunFam" id="3.30.160.60:FF:000833">
    <property type="entry name" value="PR domain zinc finger protein"/>
    <property type="match status" value="1"/>
</dbReference>
<sequence>MRESASGEGPASPEPLGRVHTFSSGFFEFPAEAHFSTGGGGGWRASKKCTRGEKCVKSAVGNKWSQFLAQSGFWKMWTRIECDAVSGRRPGRGGGEAAVDMMDEVVVTSASEYDLANIHEEEFELHTTYIVPDLPVEPGTPNRAEATLPRNLVLKTSQALSDAQGVWSTGYIPRGTRFGPLVGEIYAKDAVPSSANRKYFWRVQMREGFYRNNPSDTKIYKDNELYYYIDGYDTSKANWMRYVNPAYSSESQNLIACQYKMNIYFYTIKPILPNQELLVWYCREFAERLNYPLTGEQMLQRIRQQVQQSSEVITVSTTDQPKDGPYEHQLTPTDGSVRSDEGYHSNGYHDDAFTPPEDSSDSDSENNYVLDFSKKPNSKETAVIKPVSPETQKNEYRKVKIKISKAYHYKSTKGVESDHEMDKEALTDAAVPEVTTLTPRIITPPSTVIVIDSPPPEVPNNKPYYEPEVKSQNVISRYTPPSSSILENILLRNRIDTNNNDNNQRQPNATPPPSSPTEMAYSYKKSHRYGTVPCSPDSSSNVQVQNMLPPSPAMIKNHPPSPVQPATIYVPHNSENYSNHIQPANYYNIYPSPNGIVHSTITSAPTSTYSPPITTSFSNNHHPNGSSLMIPASHIINSNLTHHLLTPLPPLQTNGRASPCSRSPDGLSSGNPGSPNSTQSRGYRSLPYPLKKKDGKMHYECNVCCKTFGQLSNLKVHLRTHSGERPFKCNVCTKSFTQLAHLQKHHLVHTGERPHECGICKKRFSSTSNLKTHLRLHSGQKPYACDFCPAKFTQFVHLKLHKRLHTNERPYICQECGKNYISASGLRTHWKTTSCRPNNIDEELNGEGSPNGYYDYAGSDGSLGSVDMNKEMHEDSKEFLEVHSQQQSQMGHSVLHPGLSRPLPPRTAEQPATAPPSGKRDETERDRIHIGTLSCLRSCSSKRHLCLARRLRFDKNFRGNFRRTTRKPTRKQLAVYITTSSPIRRNLSHQSRLIIRDLCCSPLQILRGDPRMSKKRGDAILSALAAVLPERALRSGAEGQRKSTHGGKESRLVPNPKIVPPTFWVVAVFGFSRLIETSAKLCNLLPETSPVKLLVCKGRAHVWTFVFIKFLMTVVTADEDSGVEMSHPRADNAKTVFGSLQVLLPLSGAKISPHTKAEASPTSEGPFLGIALVRTPFRPSGKPEVDRFRLFQRLLRLSHANSLSKPLSSDSSEFRNRAMDHTMCTHWRVETLKAISGGNLEGRFGAKVYAHSSLIVVRIGAKKTEETASGGSDNAKERVVKFQQMVAHQQAECLFLFVFD</sequence>
<dbReference type="FunFam" id="3.30.160.60:FF:000132">
    <property type="entry name" value="PR domain zinc finger protein 1"/>
    <property type="match status" value="1"/>
</dbReference>
<dbReference type="InterPro" id="IPR001214">
    <property type="entry name" value="SET_dom"/>
</dbReference>
<keyword evidence="7" id="KW-0949">S-adenosyl-L-methionine</keyword>
<dbReference type="GO" id="GO:0005737">
    <property type="term" value="C:cytoplasm"/>
    <property type="evidence" value="ECO:0007669"/>
    <property type="project" value="TreeGrafter"/>
</dbReference>
<dbReference type="GO" id="GO:0001227">
    <property type="term" value="F:DNA-binding transcription repressor activity, RNA polymerase II-specific"/>
    <property type="evidence" value="ECO:0007669"/>
    <property type="project" value="InterPro"/>
</dbReference>
<reference evidence="26" key="1">
    <citation type="journal article" date="2020" name="J Insects Food Feed">
        <title>The yellow mealworm (Tenebrio molitor) genome: a resource for the emerging insects as food and feed industry.</title>
        <authorList>
            <person name="Eriksson T."/>
            <person name="Andere A."/>
            <person name="Kelstrup H."/>
            <person name="Emery V."/>
            <person name="Picard C."/>
        </authorList>
    </citation>
    <scope>NUCLEOTIDE SEQUENCE</scope>
    <source>
        <strain evidence="26">Stoneville</strain>
        <tissue evidence="26">Whole head</tissue>
    </source>
</reference>
<feature type="domain" description="C2H2-type" evidence="24">
    <location>
        <begin position="755"/>
        <end position="782"/>
    </location>
</feature>
<dbReference type="InterPro" id="IPR046341">
    <property type="entry name" value="SET_dom_sf"/>
</dbReference>
<feature type="domain" description="C2H2-type" evidence="24">
    <location>
        <begin position="811"/>
        <end position="832"/>
    </location>
</feature>
<evidence type="ECO:0000256" key="17">
    <source>
        <dbReference type="ARBA" id="ARBA00023242"/>
    </source>
</evidence>
<comment type="subcellular location">
    <subcellularLocation>
        <location evidence="1">Nucleus</location>
    </subcellularLocation>
</comment>
<evidence type="ECO:0000256" key="16">
    <source>
        <dbReference type="ARBA" id="ARBA00023163"/>
    </source>
</evidence>
<feature type="domain" description="SET" evidence="25">
    <location>
        <begin position="149"/>
        <end position="282"/>
    </location>
</feature>
<dbReference type="Pfam" id="PF00096">
    <property type="entry name" value="zf-C2H2"/>
    <property type="match status" value="4"/>
</dbReference>
<protein>
    <recommendedName>
        <fullName evidence="19">PR domain zinc finger protein 1</fullName>
    </recommendedName>
    <alternativeName>
        <fullName evidence="20">Beta-interferon gene positive regulatory domain I-binding factor</fullName>
    </alternativeName>
    <alternativeName>
        <fullName evidence="21">PR domain-containing protein 1</fullName>
    </alternativeName>
</protein>
<dbReference type="SMART" id="SM00317">
    <property type="entry name" value="SET"/>
    <property type="match status" value="1"/>
</dbReference>
<dbReference type="InterPro" id="IPR044413">
    <property type="entry name" value="PRDM1_PR-SET"/>
</dbReference>
<evidence type="ECO:0000256" key="9">
    <source>
        <dbReference type="ARBA" id="ARBA00022737"/>
    </source>
</evidence>
<comment type="subunit">
    <text evidence="18">Interacts with PRMT5. Interacts with FBXO10. Interacts with FBXO11. Interacts with multiple nuclear sumoylation E3 ligases, including CBX4, PIAS1, PIAS2, PIAS3, PIAS4, PML and RNF4, but not RANBP2. Interacts with LDB1, SMARCD3 and SMARCC1. Interacts with EEIG1; following TNFSF11/RANKL stimulation in bone marrow-derived macrophages, the interaction promotes the binding of PRDM1/BLIMP1 to the gene promoter of IRF8.</text>
</comment>
<dbReference type="GO" id="GO:0045087">
    <property type="term" value="P:innate immune response"/>
    <property type="evidence" value="ECO:0007669"/>
    <property type="project" value="UniProtKB-KW"/>
</dbReference>
<keyword evidence="5" id="KW-0489">Methyltransferase</keyword>
<dbReference type="GO" id="GO:0008276">
    <property type="term" value="F:protein methyltransferase activity"/>
    <property type="evidence" value="ECO:0007669"/>
    <property type="project" value="UniProtKB-ARBA"/>
</dbReference>
<evidence type="ECO:0000259" key="25">
    <source>
        <dbReference type="PROSITE" id="PS50280"/>
    </source>
</evidence>
<evidence type="ECO:0000313" key="27">
    <source>
        <dbReference type="Proteomes" id="UP000719412"/>
    </source>
</evidence>
<dbReference type="SUPFAM" id="SSF82199">
    <property type="entry name" value="SET domain"/>
    <property type="match status" value="1"/>
</dbReference>
<keyword evidence="13" id="KW-0805">Transcription regulation</keyword>
<feature type="region of interest" description="Disordered" evidence="23">
    <location>
        <begin position="312"/>
        <end position="374"/>
    </location>
</feature>
<dbReference type="PANTHER" id="PTHR16515:SF59">
    <property type="entry name" value="PR DOMAIN ZINC FINGER PROTEIN 1"/>
    <property type="match status" value="1"/>
</dbReference>
<evidence type="ECO:0000256" key="8">
    <source>
        <dbReference type="ARBA" id="ARBA00022723"/>
    </source>
</evidence>
<evidence type="ECO:0000256" key="5">
    <source>
        <dbReference type="ARBA" id="ARBA00022603"/>
    </source>
</evidence>
<dbReference type="PROSITE" id="PS00028">
    <property type="entry name" value="ZINC_FINGER_C2H2_1"/>
    <property type="match status" value="4"/>
</dbReference>
<feature type="domain" description="C2H2-type" evidence="24">
    <location>
        <begin position="727"/>
        <end position="754"/>
    </location>
</feature>
<evidence type="ECO:0000259" key="24">
    <source>
        <dbReference type="PROSITE" id="PS50157"/>
    </source>
</evidence>
<keyword evidence="2" id="KW-0678">Repressor</keyword>
<dbReference type="GO" id="GO:0005634">
    <property type="term" value="C:nucleus"/>
    <property type="evidence" value="ECO:0007669"/>
    <property type="project" value="UniProtKB-SubCell"/>
</dbReference>
<evidence type="ECO:0000256" key="7">
    <source>
        <dbReference type="ARBA" id="ARBA00022691"/>
    </source>
</evidence>
<dbReference type="FunFam" id="3.30.160.60:FF:000211">
    <property type="entry name" value="PR domain zinc finger protein 1"/>
    <property type="match status" value="1"/>
</dbReference>
<gene>
    <name evidence="26" type="ORF">GEV33_013871</name>
</gene>
<keyword evidence="27" id="KW-1185">Reference proteome</keyword>
<dbReference type="SMART" id="SM00355">
    <property type="entry name" value="ZnF_C2H2"/>
    <property type="match status" value="5"/>
</dbReference>
<evidence type="ECO:0000256" key="2">
    <source>
        <dbReference type="ARBA" id="ARBA00022491"/>
    </source>
</evidence>
<evidence type="ECO:0000313" key="26">
    <source>
        <dbReference type="EMBL" id="KAH0808920.1"/>
    </source>
</evidence>
<evidence type="ECO:0000256" key="6">
    <source>
        <dbReference type="ARBA" id="ARBA00022679"/>
    </source>
</evidence>
<dbReference type="FunFam" id="2.170.270.10:FF:000019">
    <property type="entry name" value="PR domain zinc finger protein 1"/>
    <property type="match status" value="1"/>
</dbReference>
<keyword evidence="12" id="KW-0391">Immunity</keyword>